<dbReference type="RefSeq" id="WP_118724022.1">
    <property type="nucleotide sequence ID" value="NZ_JACOPE010000001.1"/>
</dbReference>
<dbReference type="InterPro" id="IPR013324">
    <property type="entry name" value="RNA_pol_sigma_r3/r4-like"/>
</dbReference>
<dbReference type="InterPro" id="IPR039425">
    <property type="entry name" value="RNA_pol_sigma-70-like"/>
</dbReference>
<comment type="similarity">
    <text evidence="1">Belongs to the sigma-70 factor family. ECF subfamily.</text>
</comment>
<dbReference type="Gene3D" id="1.10.10.10">
    <property type="entry name" value="Winged helix-like DNA-binding domain superfamily/Winged helix DNA-binding domain"/>
    <property type="match status" value="1"/>
</dbReference>
<keyword evidence="4" id="KW-0804">Transcription</keyword>
<dbReference type="EMBL" id="JACOPE010000001">
    <property type="protein sequence ID" value="MBC5684738.1"/>
    <property type="molecule type" value="Genomic_DNA"/>
</dbReference>
<dbReference type="InterPro" id="IPR014284">
    <property type="entry name" value="RNA_pol_sigma-70_dom"/>
</dbReference>
<evidence type="ECO:0000313" key="6">
    <source>
        <dbReference type="EMBL" id="MBC5684738.1"/>
    </source>
</evidence>
<evidence type="ECO:0000256" key="4">
    <source>
        <dbReference type="ARBA" id="ARBA00023163"/>
    </source>
</evidence>
<dbReference type="InterPro" id="IPR013325">
    <property type="entry name" value="RNA_pol_sigma_r2"/>
</dbReference>
<evidence type="ECO:0000313" key="7">
    <source>
        <dbReference type="Proteomes" id="UP000631576"/>
    </source>
</evidence>
<accession>A0ABR7GCC4</accession>
<dbReference type="InterPro" id="IPR036388">
    <property type="entry name" value="WH-like_DNA-bd_sf"/>
</dbReference>
<reference evidence="6 7" key="1">
    <citation type="submission" date="2020-08" db="EMBL/GenBank/DDBJ databases">
        <title>Genome public.</title>
        <authorList>
            <person name="Liu C."/>
            <person name="Sun Q."/>
        </authorList>
    </citation>
    <scope>NUCLEOTIDE SEQUENCE [LARGE SCALE GENOMIC DNA]</scope>
    <source>
        <strain evidence="6 7">NSJ-13</strain>
    </source>
</reference>
<dbReference type="PANTHER" id="PTHR43133:SF46">
    <property type="entry name" value="RNA POLYMERASE SIGMA-70 FACTOR ECF SUBFAMILY"/>
    <property type="match status" value="1"/>
</dbReference>
<comment type="caution">
    <text evidence="6">The sequence shown here is derived from an EMBL/GenBank/DDBJ whole genome shotgun (WGS) entry which is preliminary data.</text>
</comment>
<keyword evidence="3" id="KW-0731">Sigma factor</keyword>
<dbReference type="Pfam" id="PF04542">
    <property type="entry name" value="Sigma70_r2"/>
    <property type="match status" value="1"/>
</dbReference>
<dbReference type="SUPFAM" id="SSF88946">
    <property type="entry name" value="Sigma2 domain of RNA polymerase sigma factors"/>
    <property type="match status" value="1"/>
</dbReference>
<gene>
    <name evidence="6" type="ORF">H8S40_14550</name>
</gene>
<feature type="domain" description="RNA polymerase sigma-70 region 2" evidence="5">
    <location>
        <begin position="10"/>
        <end position="77"/>
    </location>
</feature>
<evidence type="ECO:0000256" key="1">
    <source>
        <dbReference type="ARBA" id="ARBA00010641"/>
    </source>
</evidence>
<evidence type="ECO:0000256" key="2">
    <source>
        <dbReference type="ARBA" id="ARBA00023015"/>
    </source>
</evidence>
<dbReference type="InterPro" id="IPR007627">
    <property type="entry name" value="RNA_pol_sigma70_r2"/>
</dbReference>
<evidence type="ECO:0000256" key="3">
    <source>
        <dbReference type="ARBA" id="ARBA00023082"/>
    </source>
</evidence>
<dbReference type="Proteomes" id="UP000631576">
    <property type="component" value="Unassembled WGS sequence"/>
</dbReference>
<sequence>MIEGHEIKKIYDEYKQVVFKVAYKYSRNSEVANDIAHDVFVLFMQDAKQRKSIEEYTNIKAWLTVTTRNTAYNYLVKMKHEIYISEESEKTLEMYIDEKAQEASAESRCLNELRHKKHKSVHDNVLAGVLKKNERWYQAIMLTYDTEITQIEAAEIMGMSTQAFYTMLHRAKVWIRKKYGIEYEELDEI</sequence>
<organism evidence="6 7">
    <name type="scientific">Ruminococcus hominis</name>
    <dbReference type="NCBI Taxonomy" id="2763065"/>
    <lineage>
        <taxon>Bacteria</taxon>
        <taxon>Bacillati</taxon>
        <taxon>Bacillota</taxon>
        <taxon>Clostridia</taxon>
        <taxon>Eubacteriales</taxon>
        <taxon>Oscillospiraceae</taxon>
        <taxon>Ruminococcus</taxon>
    </lineage>
</organism>
<proteinExistence type="inferred from homology"/>
<name>A0ABR7GCC4_9FIRM</name>
<keyword evidence="2" id="KW-0805">Transcription regulation</keyword>
<dbReference type="SUPFAM" id="SSF88659">
    <property type="entry name" value="Sigma3 and sigma4 domains of RNA polymerase sigma factors"/>
    <property type="match status" value="1"/>
</dbReference>
<evidence type="ECO:0000259" key="5">
    <source>
        <dbReference type="Pfam" id="PF04542"/>
    </source>
</evidence>
<keyword evidence="7" id="KW-1185">Reference proteome</keyword>
<protein>
    <submittedName>
        <fullName evidence="6">Sigma-70 family RNA polymerase sigma factor</fullName>
    </submittedName>
</protein>
<dbReference type="PANTHER" id="PTHR43133">
    <property type="entry name" value="RNA POLYMERASE ECF-TYPE SIGMA FACTO"/>
    <property type="match status" value="1"/>
</dbReference>
<dbReference type="NCBIfam" id="TIGR02937">
    <property type="entry name" value="sigma70-ECF"/>
    <property type="match status" value="1"/>
</dbReference>
<dbReference type="Gene3D" id="1.10.1740.10">
    <property type="match status" value="1"/>
</dbReference>